<evidence type="ECO:0000256" key="3">
    <source>
        <dbReference type="ARBA" id="ARBA00022679"/>
    </source>
</evidence>
<dbReference type="Pfam" id="PF00309">
    <property type="entry name" value="Sigma54_AID"/>
    <property type="match status" value="1"/>
</dbReference>
<dbReference type="GO" id="GO:0000428">
    <property type="term" value="C:DNA-directed RNA polymerase complex"/>
    <property type="evidence" value="ECO:0007669"/>
    <property type="project" value="UniProtKB-KW"/>
</dbReference>
<proteinExistence type="inferred from homology"/>
<dbReference type="InterPro" id="IPR000394">
    <property type="entry name" value="RNA_pol_sigma_54"/>
</dbReference>
<name>A0A447IJ07_9RHOB</name>
<keyword evidence="3 9" id="KW-0808">Transferase</keyword>
<dbReference type="PROSITE" id="PS00718">
    <property type="entry name" value="SIGMA54_2"/>
    <property type="match status" value="1"/>
</dbReference>
<comment type="function">
    <text evidence="9">Sigma factors are initiation factors that promote the attachment of RNA polymerase to specific initiation sites and are then released.</text>
</comment>
<keyword evidence="13" id="KW-1185">Reference proteome</keyword>
<evidence type="ECO:0000256" key="6">
    <source>
        <dbReference type="ARBA" id="ARBA00023082"/>
    </source>
</evidence>
<comment type="similarity">
    <text evidence="1 9">Belongs to the sigma-54 factor family.</text>
</comment>
<evidence type="ECO:0000256" key="4">
    <source>
        <dbReference type="ARBA" id="ARBA00022695"/>
    </source>
</evidence>
<dbReference type="PANTHER" id="PTHR32248">
    <property type="entry name" value="RNA POLYMERASE SIGMA-54 FACTOR"/>
    <property type="match status" value="1"/>
</dbReference>
<evidence type="ECO:0000256" key="7">
    <source>
        <dbReference type="ARBA" id="ARBA00023125"/>
    </source>
</evidence>
<evidence type="ECO:0000256" key="5">
    <source>
        <dbReference type="ARBA" id="ARBA00023015"/>
    </source>
</evidence>
<keyword evidence="5 9" id="KW-0805">Transcription regulation</keyword>
<evidence type="ECO:0000256" key="2">
    <source>
        <dbReference type="ARBA" id="ARBA00022478"/>
    </source>
</evidence>
<dbReference type="Pfam" id="PF04963">
    <property type="entry name" value="Sigma54_CBD"/>
    <property type="match status" value="1"/>
</dbReference>
<keyword evidence="8 9" id="KW-0804">Transcription</keyword>
<protein>
    <recommendedName>
        <fullName evidence="9">RNA polymerase sigma-54 factor</fullName>
    </recommendedName>
</protein>
<organism evidence="12 13">
    <name type="scientific">Paracoccus haematequi</name>
    <dbReference type="NCBI Taxonomy" id="2491866"/>
    <lineage>
        <taxon>Bacteria</taxon>
        <taxon>Pseudomonadati</taxon>
        <taxon>Pseudomonadota</taxon>
        <taxon>Alphaproteobacteria</taxon>
        <taxon>Rhodobacterales</taxon>
        <taxon>Paracoccaceae</taxon>
        <taxon>Paracoccus</taxon>
    </lineage>
</organism>
<keyword evidence="4 9" id="KW-0548">Nucleotidyltransferase</keyword>
<dbReference type="PANTHER" id="PTHR32248:SF4">
    <property type="entry name" value="RNA POLYMERASE SIGMA-54 FACTOR"/>
    <property type="match status" value="1"/>
</dbReference>
<dbReference type="InterPro" id="IPR007046">
    <property type="entry name" value="RNA_pol_sigma_54_core-bd"/>
</dbReference>
<dbReference type="GO" id="GO:0006352">
    <property type="term" value="P:DNA-templated transcription initiation"/>
    <property type="evidence" value="ECO:0007669"/>
    <property type="project" value="InterPro"/>
</dbReference>
<keyword evidence="2 9" id="KW-0240">DNA-directed RNA polymerase</keyword>
<gene>
    <name evidence="12" type="primary">rpoN2</name>
    <name evidence="12" type="ORF">PARHAE_00649</name>
</gene>
<dbReference type="PROSITE" id="PS50044">
    <property type="entry name" value="SIGMA54_3"/>
    <property type="match status" value="1"/>
</dbReference>
<evidence type="ECO:0000256" key="9">
    <source>
        <dbReference type="PIRNR" id="PIRNR000774"/>
    </source>
</evidence>
<accession>A0A447IJ07</accession>
<dbReference type="GO" id="GO:0001216">
    <property type="term" value="F:DNA-binding transcription activator activity"/>
    <property type="evidence" value="ECO:0007669"/>
    <property type="project" value="InterPro"/>
</dbReference>
<feature type="domain" description="RNA polymerase sigma factor 54 DNA-binding" evidence="10">
    <location>
        <begin position="256"/>
        <end position="410"/>
    </location>
</feature>
<dbReference type="Pfam" id="PF04552">
    <property type="entry name" value="Sigma54_DBD"/>
    <property type="match status" value="1"/>
</dbReference>
<keyword evidence="7 9" id="KW-0238">DNA-binding</keyword>
<sequence>MSLRLTQSQRQSLGFRQIQGIALLRLTNEDLAADLARRAAHNPFLRLRLPAGTASPGTEDLADSQGGLYAHVTAQLRLIGAARADEALALAFVEALDGNGWLDRPLSQIAASAQRSLAQAEAMLTALQQGIEPAGLFASGLADCLRLQAIDRDQHSPAMAAVLRHLDLLAQGGAAAVAKAAGLDPDQVAACLARVRRMDPRPGLAFGGTPAPVRAPDVIVSRAAQGWQVALNRATLPVLDVIPDARAAKGMGAIRAEAEWLSSIVERRNRTVLAVARAVLNRQRGFLDHGPGALLTLSRAGIAADLGLHGSTVGRVARDLLVDTPHGLRTLCSLFDGGPVRAGPGRRPGPQPAAAAIRYRLGQLIAAEDPAAPLGDAELAAALCREGKPLARRTVAKYREALGIPVCTQRLRQRA</sequence>
<dbReference type="PRINTS" id="PR00045">
    <property type="entry name" value="SIGMA54FCT"/>
</dbReference>
<evidence type="ECO:0000313" key="12">
    <source>
        <dbReference type="EMBL" id="VDS07473.1"/>
    </source>
</evidence>
<evidence type="ECO:0000313" key="13">
    <source>
        <dbReference type="Proteomes" id="UP000270743"/>
    </source>
</evidence>
<evidence type="ECO:0000256" key="1">
    <source>
        <dbReference type="ARBA" id="ARBA00008798"/>
    </source>
</evidence>
<dbReference type="RefSeq" id="WP_126153174.1">
    <property type="nucleotide sequence ID" value="NZ_UZWE01000021.1"/>
</dbReference>
<dbReference type="AlphaFoldDB" id="A0A447IJ07"/>
<feature type="domain" description="RNA polymerase sigma factor 54 core-binding" evidence="11">
    <location>
        <begin position="59"/>
        <end position="241"/>
    </location>
</feature>
<reference evidence="12 13" key="1">
    <citation type="submission" date="2018-12" db="EMBL/GenBank/DDBJ databases">
        <authorList>
            <person name="Criscuolo A."/>
        </authorList>
    </citation>
    <scope>NUCLEOTIDE SEQUENCE [LARGE SCALE GENOMIC DNA]</scope>
    <source>
        <strain evidence="12">ACIP1116241</strain>
    </source>
</reference>
<dbReference type="InterPro" id="IPR007634">
    <property type="entry name" value="RNA_pol_sigma_54_DNA-bd"/>
</dbReference>
<dbReference type="InterPro" id="IPR038709">
    <property type="entry name" value="RpoN_core-bd_sf"/>
</dbReference>
<dbReference type="Gene3D" id="1.10.10.1330">
    <property type="entry name" value="RNA polymerase sigma-54 factor, core-binding domain"/>
    <property type="match status" value="1"/>
</dbReference>
<evidence type="ECO:0000259" key="11">
    <source>
        <dbReference type="Pfam" id="PF04963"/>
    </source>
</evidence>
<evidence type="ECO:0000259" key="10">
    <source>
        <dbReference type="Pfam" id="PF04552"/>
    </source>
</evidence>
<dbReference type="GO" id="GO:0003677">
    <property type="term" value="F:DNA binding"/>
    <property type="evidence" value="ECO:0007669"/>
    <property type="project" value="UniProtKB-KW"/>
</dbReference>
<dbReference type="EMBL" id="UZWE01000021">
    <property type="protein sequence ID" value="VDS07473.1"/>
    <property type="molecule type" value="Genomic_DNA"/>
</dbReference>
<dbReference type="OrthoDB" id="9814402at2"/>
<dbReference type="Proteomes" id="UP000270743">
    <property type="component" value="Unassembled WGS sequence"/>
</dbReference>
<dbReference type="Gene3D" id="1.10.10.60">
    <property type="entry name" value="Homeodomain-like"/>
    <property type="match status" value="1"/>
</dbReference>
<dbReference type="GO" id="GO:0016779">
    <property type="term" value="F:nucleotidyltransferase activity"/>
    <property type="evidence" value="ECO:0007669"/>
    <property type="project" value="UniProtKB-KW"/>
</dbReference>
<dbReference type="GO" id="GO:0016987">
    <property type="term" value="F:sigma factor activity"/>
    <property type="evidence" value="ECO:0007669"/>
    <property type="project" value="UniProtKB-KW"/>
</dbReference>
<keyword evidence="6 9" id="KW-0731">Sigma factor</keyword>
<dbReference type="PIRSF" id="PIRSF000774">
    <property type="entry name" value="RpoN"/>
    <property type="match status" value="1"/>
</dbReference>
<evidence type="ECO:0000256" key="8">
    <source>
        <dbReference type="ARBA" id="ARBA00023163"/>
    </source>
</evidence>